<dbReference type="InterPro" id="IPR014710">
    <property type="entry name" value="RmlC-like_jellyroll"/>
</dbReference>
<reference evidence="1" key="1">
    <citation type="submission" date="2022-11" db="EMBL/GenBank/DDBJ databases">
        <authorList>
            <person name="Coimbra C."/>
        </authorList>
    </citation>
    <scope>NUCLEOTIDE SEQUENCE</scope>
    <source>
        <strain evidence="1">Jales19</strain>
    </source>
</reference>
<evidence type="ECO:0000313" key="1">
    <source>
        <dbReference type="EMBL" id="MCZ8545830.1"/>
    </source>
</evidence>
<comment type="caution">
    <text evidence="1">The sequence shown here is derived from an EMBL/GenBank/DDBJ whole genome shotgun (WGS) entry which is preliminary data.</text>
</comment>
<dbReference type="SUPFAM" id="SSF51182">
    <property type="entry name" value="RmlC-like cupins"/>
    <property type="match status" value="1"/>
</dbReference>
<sequence>MTSTFKPTHIDFADGKKRVDEALAKVGHKMNSRILTSRDKEAVALCNLLGVPREQLPSGFTKWQLPFYLDGGQFFITATAPNAEVGEHSHDNDGVRFIMSGSVYYDGIELNAGDWMYIPKDKRYSLKIGPLGASMCYCYCCCCAGRELNPNDLIDPAPFVRVRKSLQR</sequence>
<protein>
    <recommendedName>
        <fullName evidence="3">Cupin domain-containing protein</fullName>
    </recommendedName>
</protein>
<name>A0ABT4QWI4_9HYPH</name>
<dbReference type="InterPro" id="IPR011051">
    <property type="entry name" value="RmlC_Cupin_sf"/>
</dbReference>
<keyword evidence="2" id="KW-1185">Reference proteome</keyword>
<dbReference type="RefSeq" id="WP_269906221.1">
    <property type="nucleotide sequence ID" value="NZ_JAPFQA010000006.1"/>
</dbReference>
<evidence type="ECO:0008006" key="3">
    <source>
        <dbReference type="Google" id="ProtNLM"/>
    </source>
</evidence>
<dbReference type="Proteomes" id="UP001152178">
    <property type="component" value="Unassembled WGS sequence"/>
</dbReference>
<evidence type="ECO:0000313" key="2">
    <source>
        <dbReference type="Proteomes" id="UP001152178"/>
    </source>
</evidence>
<proteinExistence type="predicted"/>
<dbReference type="Gene3D" id="2.60.120.10">
    <property type="entry name" value="Jelly Rolls"/>
    <property type="match status" value="1"/>
</dbReference>
<organism evidence="1 2">
    <name type="scientific">Mesorhizobium qingshengii</name>
    <dbReference type="NCBI Taxonomy" id="1165689"/>
    <lineage>
        <taxon>Bacteria</taxon>
        <taxon>Pseudomonadati</taxon>
        <taxon>Pseudomonadota</taxon>
        <taxon>Alphaproteobacteria</taxon>
        <taxon>Hyphomicrobiales</taxon>
        <taxon>Phyllobacteriaceae</taxon>
        <taxon>Mesorhizobium</taxon>
    </lineage>
</organism>
<accession>A0ABT4QWI4</accession>
<dbReference type="EMBL" id="JAPFQA010000006">
    <property type="protein sequence ID" value="MCZ8545830.1"/>
    <property type="molecule type" value="Genomic_DNA"/>
</dbReference>
<gene>
    <name evidence="1" type="ORF">OOJ09_16685</name>
</gene>